<dbReference type="InterPro" id="IPR036865">
    <property type="entry name" value="CRAL-TRIO_dom_sf"/>
</dbReference>
<accession>A0A835GKL4</accession>
<dbReference type="PANTHER" id="PTHR10174">
    <property type="entry name" value="ALPHA-TOCOPHEROL TRANSFER PROTEIN-RELATED"/>
    <property type="match status" value="1"/>
</dbReference>
<dbReference type="GO" id="GO:1902936">
    <property type="term" value="F:phosphatidylinositol bisphosphate binding"/>
    <property type="evidence" value="ECO:0007669"/>
    <property type="project" value="TreeGrafter"/>
</dbReference>
<reference evidence="2" key="1">
    <citation type="submission" date="2020-08" db="EMBL/GenBank/DDBJ databases">
        <title>Spodoptera exigua strain:BAW_Kor-Di-RS1 Genome sequencing and assembly.</title>
        <authorList>
            <person name="Kim J."/>
            <person name="Nam H.Y."/>
            <person name="Kwon M."/>
            <person name="Choi J.H."/>
            <person name="Cho S.R."/>
            <person name="Kim G.-H."/>
        </authorList>
    </citation>
    <scope>NUCLEOTIDE SEQUENCE</scope>
    <source>
        <strain evidence="2">BAW_Kor-Di-RS1</strain>
        <tissue evidence="2">Whole-body</tissue>
    </source>
</reference>
<dbReference type="EMBL" id="JACKWZ010000038">
    <property type="protein sequence ID" value="KAF9419883.1"/>
    <property type="molecule type" value="Genomic_DNA"/>
</dbReference>
<dbReference type="CDD" id="cd00170">
    <property type="entry name" value="SEC14"/>
    <property type="match status" value="1"/>
</dbReference>
<dbReference type="InterPro" id="IPR011074">
    <property type="entry name" value="CRAL/TRIO_N_dom"/>
</dbReference>
<dbReference type="Gene3D" id="3.40.525.10">
    <property type="entry name" value="CRAL-TRIO lipid binding domain"/>
    <property type="match status" value="1"/>
</dbReference>
<sequence length="300" mass="35171">CRYQGIIMFECFLEIGFEAELNTKEDPELMELAYEQCKENLATRATAITELRQMIFDRGECHPIRTDDEYMLRFLRAREFIVPRAHKLLVRYCTFREENKHLYEGVDLWDLIKVKDAYEGTMLDRPDTGRLSVFRFGRWDPSEYPVEDLLRAGMAMTEIGIRQPKLQILAGTVIVDLEGLTLRHVAALTPTVAYQIVCLMGLAVPARLKGIHIINYSWILNTFFYIFKKFIPQQAWQYIHFHGNDLKSLQKHLDVECLPPRYGGKCRAGANFGVWLQKIKKYRDEQFDKEMKQLGYVIKE</sequence>
<feature type="non-terminal residue" evidence="2">
    <location>
        <position position="300"/>
    </location>
</feature>
<evidence type="ECO:0000259" key="1">
    <source>
        <dbReference type="PROSITE" id="PS50191"/>
    </source>
</evidence>
<keyword evidence="3" id="KW-1185">Reference proteome</keyword>
<dbReference type="GO" id="GO:0016020">
    <property type="term" value="C:membrane"/>
    <property type="evidence" value="ECO:0007669"/>
    <property type="project" value="TreeGrafter"/>
</dbReference>
<dbReference type="SMART" id="SM00516">
    <property type="entry name" value="SEC14"/>
    <property type="match status" value="1"/>
</dbReference>
<dbReference type="Gene3D" id="1.10.8.20">
    <property type="entry name" value="N-terminal domain of phosphatidylinositol transfer protein sec14p"/>
    <property type="match status" value="1"/>
</dbReference>
<dbReference type="AlphaFoldDB" id="A0A835GKL4"/>
<dbReference type="SUPFAM" id="SSF52087">
    <property type="entry name" value="CRAL/TRIO domain"/>
    <property type="match status" value="1"/>
</dbReference>
<evidence type="ECO:0000313" key="2">
    <source>
        <dbReference type="EMBL" id="KAF9419883.1"/>
    </source>
</evidence>
<feature type="domain" description="CRAL-TRIO" evidence="1">
    <location>
        <begin position="110"/>
        <end position="270"/>
    </location>
</feature>
<evidence type="ECO:0000313" key="3">
    <source>
        <dbReference type="Proteomes" id="UP000648187"/>
    </source>
</evidence>
<dbReference type="SMART" id="SM01100">
    <property type="entry name" value="CRAL_TRIO_N"/>
    <property type="match status" value="1"/>
</dbReference>
<dbReference type="InterPro" id="IPR036273">
    <property type="entry name" value="CRAL/TRIO_N_dom_sf"/>
</dbReference>
<comment type="caution">
    <text evidence="2">The sequence shown here is derived from an EMBL/GenBank/DDBJ whole genome shotgun (WGS) entry which is preliminary data.</text>
</comment>
<dbReference type="Pfam" id="PF03765">
    <property type="entry name" value="CRAL_TRIO_N"/>
    <property type="match status" value="1"/>
</dbReference>
<dbReference type="Proteomes" id="UP000648187">
    <property type="component" value="Unassembled WGS sequence"/>
</dbReference>
<dbReference type="Pfam" id="PF00650">
    <property type="entry name" value="CRAL_TRIO"/>
    <property type="match status" value="1"/>
</dbReference>
<organism evidence="2 3">
    <name type="scientific">Spodoptera exigua</name>
    <name type="common">Beet armyworm</name>
    <name type="synonym">Noctua fulgens</name>
    <dbReference type="NCBI Taxonomy" id="7107"/>
    <lineage>
        <taxon>Eukaryota</taxon>
        <taxon>Metazoa</taxon>
        <taxon>Ecdysozoa</taxon>
        <taxon>Arthropoda</taxon>
        <taxon>Hexapoda</taxon>
        <taxon>Insecta</taxon>
        <taxon>Pterygota</taxon>
        <taxon>Neoptera</taxon>
        <taxon>Endopterygota</taxon>
        <taxon>Lepidoptera</taxon>
        <taxon>Glossata</taxon>
        <taxon>Ditrysia</taxon>
        <taxon>Noctuoidea</taxon>
        <taxon>Noctuidae</taxon>
        <taxon>Amphipyrinae</taxon>
        <taxon>Spodoptera</taxon>
    </lineage>
</organism>
<dbReference type="PANTHER" id="PTHR10174:SF234">
    <property type="entry name" value="SD01558P"/>
    <property type="match status" value="1"/>
</dbReference>
<gene>
    <name evidence="2" type="ORF">HW555_003716</name>
</gene>
<name>A0A835GKL4_SPOEX</name>
<dbReference type="InterPro" id="IPR001251">
    <property type="entry name" value="CRAL-TRIO_dom"/>
</dbReference>
<protein>
    <recommendedName>
        <fullName evidence="1">CRAL-TRIO domain-containing protein</fullName>
    </recommendedName>
</protein>
<proteinExistence type="predicted"/>
<dbReference type="PROSITE" id="PS50191">
    <property type="entry name" value="CRAL_TRIO"/>
    <property type="match status" value="1"/>
</dbReference>
<dbReference type="PRINTS" id="PR00180">
    <property type="entry name" value="CRETINALDHBP"/>
</dbReference>
<dbReference type="SUPFAM" id="SSF46938">
    <property type="entry name" value="CRAL/TRIO N-terminal domain"/>
    <property type="match status" value="1"/>
</dbReference>